<evidence type="ECO:0000259" key="8">
    <source>
        <dbReference type="Pfam" id="PF20684"/>
    </source>
</evidence>
<feature type="transmembrane region" description="Helical" evidence="7">
    <location>
        <begin position="197"/>
        <end position="215"/>
    </location>
</feature>
<evidence type="ECO:0000313" key="9">
    <source>
        <dbReference type="EMBL" id="KAG0651037.1"/>
    </source>
</evidence>
<dbReference type="OrthoDB" id="3936451at2759"/>
<comment type="subcellular location">
    <subcellularLocation>
        <location evidence="1">Membrane</location>
        <topology evidence="1">Multi-pass membrane protein</topology>
    </subcellularLocation>
</comment>
<evidence type="ECO:0000256" key="4">
    <source>
        <dbReference type="ARBA" id="ARBA00023136"/>
    </source>
</evidence>
<comment type="similarity">
    <text evidence="5">Belongs to the SAT4 family.</text>
</comment>
<sequence>MAEDRGPQLGLSWLFVFLRCYVKAFISKSWAADDFLLIVSLIFFSTYAACSLSGIKYGTGRHVDDIPIADMPKALYFWWLCELFYTITTVFIRLSIAVFLLRIAIKPLHRGIIFGTLGTVIAFSLFYFFLIIFQCHPVSFFWQQYAGQKGSCINPAAVPDASIAHSAVSFTADWVLGLLPIFLVYHLQMNLRTKVSVACILSLGLLAGVATMIRIPYIKVLALTDDFLFATTDVAIWSTVEPGLGIVAAGAVTLRPLFRTFYALSTRNRSAHLASHKRNSCLPPQLQNSKLGQMEMDSRQHTYKSSVVSRGGSEEIQPGHEAGDFGEGSKKGALVTSSNPFVDESEAEYQSKESLGGIQVQRTVEVRRGEYSSKNSLSSDGSETQNQSWLRSDTD</sequence>
<keyword evidence="4 7" id="KW-0472">Membrane</keyword>
<evidence type="ECO:0000256" key="7">
    <source>
        <dbReference type="SAM" id="Phobius"/>
    </source>
</evidence>
<feature type="transmembrane region" description="Helical" evidence="7">
    <location>
        <begin position="6"/>
        <end position="22"/>
    </location>
</feature>
<feature type="compositionally biased region" description="Basic and acidic residues" evidence="6">
    <location>
        <begin position="317"/>
        <end position="330"/>
    </location>
</feature>
<feature type="transmembrane region" description="Helical" evidence="7">
    <location>
        <begin position="163"/>
        <end position="185"/>
    </location>
</feature>
<organism evidence="9 10">
    <name type="scientific">Hyphodiscus hymeniophilus</name>
    <dbReference type="NCBI Taxonomy" id="353542"/>
    <lineage>
        <taxon>Eukaryota</taxon>
        <taxon>Fungi</taxon>
        <taxon>Dikarya</taxon>
        <taxon>Ascomycota</taxon>
        <taxon>Pezizomycotina</taxon>
        <taxon>Leotiomycetes</taxon>
        <taxon>Helotiales</taxon>
        <taxon>Hyphodiscaceae</taxon>
        <taxon>Hyphodiscus</taxon>
    </lineage>
</organism>
<feature type="domain" description="Rhodopsin" evidence="8">
    <location>
        <begin position="18"/>
        <end position="259"/>
    </location>
</feature>
<dbReference type="GO" id="GO:0016020">
    <property type="term" value="C:membrane"/>
    <property type="evidence" value="ECO:0007669"/>
    <property type="project" value="UniProtKB-SubCell"/>
</dbReference>
<accession>A0A9P6VP25</accession>
<dbReference type="InterPro" id="IPR052337">
    <property type="entry name" value="SAT4-like"/>
</dbReference>
<dbReference type="PANTHER" id="PTHR33048">
    <property type="entry name" value="PTH11-LIKE INTEGRAL MEMBRANE PROTEIN (AFU_ORTHOLOGUE AFUA_5G11245)"/>
    <property type="match status" value="1"/>
</dbReference>
<feature type="compositionally biased region" description="Polar residues" evidence="6">
    <location>
        <begin position="372"/>
        <end position="395"/>
    </location>
</feature>
<evidence type="ECO:0000256" key="6">
    <source>
        <dbReference type="SAM" id="MobiDB-lite"/>
    </source>
</evidence>
<name>A0A9P6VP25_9HELO</name>
<keyword evidence="3 7" id="KW-1133">Transmembrane helix</keyword>
<keyword evidence="10" id="KW-1185">Reference proteome</keyword>
<reference evidence="9" key="1">
    <citation type="submission" date="2019-07" db="EMBL/GenBank/DDBJ databases">
        <title>Hyphodiscus hymeniophilus genome sequencing and assembly.</title>
        <authorList>
            <person name="Kramer G."/>
            <person name="Nodwell J."/>
        </authorList>
    </citation>
    <scope>NUCLEOTIDE SEQUENCE</scope>
    <source>
        <strain evidence="9">ATCC 34498</strain>
    </source>
</reference>
<dbReference type="AlphaFoldDB" id="A0A9P6VP25"/>
<dbReference type="PANTHER" id="PTHR33048:SF96">
    <property type="entry name" value="INTEGRAL MEMBRANE PROTEIN"/>
    <property type="match status" value="1"/>
</dbReference>
<dbReference type="EMBL" id="VNKQ01000005">
    <property type="protein sequence ID" value="KAG0651037.1"/>
    <property type="molecule type" value="Genomic_DNA"/>
</dbReference>
<dbReference type="InterPro" id="IPR049326">
    <property type="entry name" value="Rhodopsin_dom_fungi"/>
</dbReference>
<evidence type="ECO:0000256" key="1">
    <source>
        <dbReference type="ARBA" id="ARBA00004141"/>
    </source>
</evidence>
<feature type="transmembrane region" description="Helical" evidence="7">
    <location>
        <begin position="235"/>
        <end position="258"/>
    </location>
</feature>
<keyword evidence="2 7" id="KW-0812">Transmembrane</keyword>
<feature type="transmembrane region" description="Helical" evidence="7">
    <location>
        <begin position="34"/>
        <end position="55"/>
    </location>
</feature>
<evidence type="ECO:0000256" key="3">
    <source>
        <dbReference type="ARBA" id="ARBA00022989"/>
    </source>
</evidence>
<feature type="region of interest" description="Disordered" evidence="6">
    <location>
        <begin position="296"/>
        <end position="395"/>
    </location>
</feature>
<feature type="transmembrane region" description="Helical" evidence="7">
    <location>
        <begin position="112"/>
        <end position="133"/>
    </location>
</feature>
<feature type="transmembrane region" description="Helical" evidence="7">
    <location>
        <begin position="75"/>
        <end position="100"/>
    </location>
</feature>
<proteinExistence type="inferred from homology"/>
<evidence type="ECO:0000256" key="2">
    <source>
        <dbReference type="ARBA" id="ARBA00022692"/>
    </source>
</evidence>
<comment type="caution">
    <text evidence="9">The sequence shown here is derived from an EMBL/GenBank/DDBJ whole genome shotgun (WGS) entry which is preliminary data.</text>
</comment>
<evidence type="ECO:0000256" key="5">
    <source>
        <dbReference type="ARBA" id="ARBA00038359"/>
    </source>
</evidence>
<dbReference type="Proteomes" id="UP000785200">
    <property type="component" value="Unassembled WGS sequence"/>
</dbReference>
<protein>
    <recommendedName>
        <fullName evidence="8">Rhodopsin domain-containing protein</fullName>
    </recommendedName>
</protein>
<dbReference type="Pfam" id="PF20684">
    <property type="entry name" value="Fung_rhodopsin"/>
    <property type="match status" value="1"/>
</dbReference>
<gene>
    <name evidence="9" type="ORF">D0Z07_2499</name>
</gene>
<evidence type="ECO:0000313" key="10">
    <source>
        <dbReference type="Proteomes" id="UP000785200"/>
    </source>
</evidence>